<evidence type="ECO:0000313" key="3">
    <source>
        <dbReference type="EnsemblMetazoa" id="RPRC006267-PA"/>
    </source>
</evidence>
<evidence type="ECO:0000313" key="2">
    <source>
        <dbReference type="EMBL" id="JAA75331.1"/>
    </source>
</evidence>
<dbReference type="Gene3D" id="3.40.720.10">
    <property type="entry name" value="Alkaline Phosphatase, subunit A"/>
    <property type="match status" value="1"/>
</dbReference>
<dbReference type="EMBL" id="GAHY01002179">
    <property type="protein sequence ID" value="JAA75331.1"/>
    <property type="molecule type" value="mRNA"/>
</dbReference>
<evidence type="ECO:0000256" key="1">
    <source>
        <dbReference type="SAM" id="SignalP"/>
    </source>
</evidence>
<dbReference type="GeneID" id="141457742"/>
<proteinExistence type="evidence at transcript level"/>
<dbReference type="Proteomes" id="UP000015103">
    <property type="component" value="Unassembled WGS sequence"/>
</dbReference>
<reference evidence="3" key="3">
    <citation type="submission" date="2015-05" db="UniProtKB">
        <authorList>
            <consortium name="EnsemblMetazoa"/>
        </authorList>
    </citation>
    <scope>IDENTIFICATION</scope>
</reference>
<dbReference type="eggNOG" id="KOG2645">
    <property type="taxonomic scope" value="Eukaryota"/>
</dbReference>
<feature type="chain" id="PRO_5014108713" evidence="1">
    <location>
        <begin position="22"/>
        <end position="416"/>
    </location>
</feature>
<dbReference type="InterPro" id="IPR017850">
    <property type="entry name" value="Alkaline_phosphatase_core_sf"/>
</dbReference>
<dbReference type="InterPro" id="IPR002591">
    <property type="entry name" value="Phosphodiest/P_Trfase"/>
</dbReference>
<reference evidence="4" key="2">
    <citation type="submission" date="2015-04" db="EMBL/GenBank/DDBJ databases">
        <authorList>
            <person name="Wilson R.K."/>
            <person name="Warren W."/>
            <person name="Dotson E."/>
            <person name="Oliveira P.L."/>
        </authorList>
    </citation>
    <scope>NUCLEOTIDE SEQUENCE</scope>
</reference>
<reference evidence="2" key="1">
    <citation type="submission" date="2013-04" db="EMBL/GenBank/DDBJ databases">
        <title>An insight into the transcriptome of the digestive tract of the blood sucking bug, Rhodnius prolixus.</title>
        <authorList>
            <person name="Ribeiro J.M.C."/>
            <person name="Genta F.A."/>
            <person name="Sorgine M.H.F."/>
            <person name="Paiva-Silva G.O."/>
            <person name="Majerowicz D."/>
            <person name="Medeiros M."/>
            <person name="Koerich L."/>
            <person name="Terra W.R."/>
            <person name="Ferreira C."/>
            <person name="Pimentel A.C."/>
            <person name="Bisch P.M."/>
            <person name="Diniz M.M.P."/>
            <person name="Nascimento R."/>
            <person name="Salmon D."/>
            <person name="Silber A.M."/>
            <person name="Alves M."/>
            <person name="Oliveira M.F."/>
            <person name="Gondim K.C."/>
            <person name="Silva Neto M.A.C."/>
            <person name="Atella G.C."/>
            <person name="Araujo H."/>
            <person name="Dias F.S."/>
            <person name="Polycarpo C.R."/>
            <person name="Fampa P."/>
            <person name="Melo A.C."/>
            <person name="Tanaka A.S."/>
            <person name="Balczun C."/>
            <person name="Oliveira J.H.M."/>
            <person name="Goncalves R."/>
            <person name="Lazoski C."/>
            <person name="Pereira M.A."/>
            <person name="Rivera-Pomar R."/>
            <person name="Diambra L."/>
            <person name="Schaub G.A."/>
            <person name="Garcia E.S."/>
            <person name="Azambuja P."/>
            <person name="Braz G.R.C."/>
            <person name="Oliveira P.L."/>
        </authorList>
    </citation>
    <scope>NUCLEOTIDE SEQUENCE</scope>
</reference>
<dbReference type="PANTHER" id="PTHR10151">
    <property type="entry name" value="ECTONUCLEOTIDE PYROPHOSPHATASE/PHOSPHODIESTERASE"/>
    <property type="match status" value="1"/>
</dbReference>
<dbReference type="CDD" id="cd16018">
    <property type="entry name" value="Enpp"/>
    <property type="match status" value="1"/>
</dbReference>
<dbReference type="EMBL" id="ACPB03008561">
    <property type="status" value="NOT_ANNOTATED_CDS"/>
    <property type="molecule type" value="Genomic_DNA"/>
</dbReference>
<sequence length="416" mass="48543">MWFLRLIFIFCLISINYFVQSSRLLVVSFDGFRYDYINRNITPNLHKLKSKSTSAKFMINVFPTQTFTNHFSLATGLYSEHHCVLASKIYLPEKNIVLKYGYELWHYNDSVVPIWTLNEKAGNPSGVMMWPGSDFEYANTKTTYVFKYNISVPWTDRVNIVMDWFTDKEKPAKLTMMYFEQPDKDSHAFGPDSPHTNSQIQNVDKMTKYILDQLKERNITDVNAVFLSDHGMEGVTVDRIIDLRPVVGNISEMYGTSPVLQVYPHKGKEDEVFKKLKLFALNNTHFQVYKRSEIPVNFHYKKCSRAPPIMVLAEPKYAFQDLYEGIKWYKTHYNDVTDNNTFGVHGYDPQTIDMHPYFIAHGPMFKKNFEADHLYTVDMYLLFAKILDLKPQFNDGNFNRVLQVFNPSSNKVAGKQ</sequence>
<dbReference type="EnsemblMetazoa" id="RPRC006267-RA">
    <property type="protein sequence ID" value="RPRC006267-PA"/>
    <property type="gene ID" value="RPRC006267"/>
</dbReference>
<dbReference type="PANTHER" id="PTHR10151:SF120">
    <property type="entry name" value="BIS(5'-ADENOSYL)-TRIPHOSPHATASE"/>
    <property type="match status" value="1"/>
</dbReference>
<evidence type="ECO:0000313" key="4">
    <source>
        <dbReference type="Proteomes" id="UP000015103"/>
    </source>
</evidence>
<keyword evidence="1" id="KW-0732">Signal</keyword>
<organism evidence="2">
    <name type="scientific">Rhodnius prolixus</name>
    <name type="common">Triatomid bug</name>
    <dbReference type="NCBI Taxonomy" id="13249"/>
    <lineage>
        <taxon>Eukaryota</taxon>
        <taxon>Metazoa</taxon>
        <taxon>Ecdysozoa</taxon>
        <taxon>Arthropoda</taxon>
        <taxon>Hexapoda</taxon>
        <taxon>Insecta</taxon>
        <taxon>Pterygota</taxon>
        <taxon>Neoptera</taxon>
        <taxon>Paraneoptera</taxon>
        <taxon>Hemiptera</taxon>
        <taxon>Heteroptera</taxon>
        <taxon>Panheteroptera</taxon>
        <taxon>Cimicomorpha</taxon>
        <taxon>Reduviidae</taxon>
        <taxon>Triatominae</taxon>
        <taxon>Rhodnius</taxon>
    </lineage>
</organism>
<name>R4FL99_RHOPR</name>
<dbReference type="Gene3D" id="3.30.1360.180">
    <property type="match status" value="1"/>
</dbReference>
<keyword evidence="4" id="KW-1185">Reference proteome</keyword>
<feature type="signal peptide" evidence="1">
    <location>
        <begin position="1"/>
        <end position="21"/>
    </location>
</feature>
<dbReference type="InParanoid" id="R4FL99"/>
<dbReference type="STRING" id="13249.R4FL99"/>
<dbReference type="VEuPathDB" id="VectorBase:RPRC006267"/>
<dbReference type="GO" id="GO:0016787">
    <property type="term" value="F:hydrolase activity"/>
    <property type="evidence" value="ECO:0007669"/>
    <property type="project" value="UniProtKB-ARBA"/>
</dbReference>
<dbReference type="SUPFAM" id="SSF53649">
    <property type="entry name" value="Alkaline phosphatase-like"/>
    <property type="match status" value="1"/>
</dbReference>
<protein>
    <submittedName>
        <fullName evidence="2 3">Putative ectonucleotide pyrophosphatase/phosphodiesterase 5</fullName>
    </submittedName>
</protein>
<accession>R4FL99</accession>
<dbReference type="RefSeq" id="XP_073991601.1">
    <property type="nucleotide sequence ID" value="XM_074135500.1"/>
</dbReference>
<dbReference type="OMA" id="HTTIITG"/>
<dbReference type="AlphaFoldDB" id="R4FL99"/>
<dbReference type="HOGENOM" id="CLU_017594_1_2_1"/>
<dbReference type="Pfam" id="PF01663">
    <property type="entry name" value="Phosphodiest"/>
    <property type="match status" value="1"/>
</dbReference>